<dbReference type="RefSeq" id="XP_013951081.1">
    <property type="nucleotide sequence ID" value="XM_014095606.1"/>
</dbReference>
<reference evidence="1 2" key="1">
    <citation type="journal article" date="2011" name="Genome Biol.">
        <title>Comparative genome sequence analysis underscores mycoparasitism as the ancestral life style of Trichoderma.</title>
        <authorList>
            <person name="Kubicek C.P."/>
            <person name="Herrera-Estrella A."/>
            <person name="Seidl-Seiboth V."/>
            <person name="Martinez D.A."/>
            <person name="Druzhinina I.S."/>
            <person name="Thon M."/>
            <person name="Zeilinger S."/>
            <person name="Casas-Flores S."/>
            <person name="Horwitz B.A."/>
            <person name="Mukherjee P.K."/>
            <person name="Mukherjee M."/>
            <person name="Kredics L."/>
            <person name="Alcaraz L.D."/>
            <person name="Aerts A."/>
            <person name="Antal Z."/>
            <person name="Atanasova L."/>
            <person name="Cervantes-Badillo M.G."/>
            <person name="Challacombe J."/>
            <person name="Chertkov O."/>
            <person name="McCluskey K."/>
            <person name="Coulpier F."/>
            <person name="Deshpande N."/>
            <person name="von Doehren H."/>
            <person name="Ebbole D.J."/>
            <person name="Esquivel-Naranjo E.U."/>
            <person name="Fekete E."/>
            <person name="Flipphi M."/>
            <person name="Glaser F."/>
            <person name="Gomez-Rodriguez E.Y."/>
            <person name="Gruber S."/>
            <person name="Han C."/>
            <person name="Henrissat B."/>
            <person name="Hermosa R."/>
            <person name="Hernandez-Onate M."/>
            <person name="Karaffa L."/>
            <person name="Kosti I."/>
            <person name="Le Crom S."/>
            <person name="Lindquist E."/>
            <person name="Lucas S."/>
            <person name="Luebeck M."/>
            <person name="Luebeck P.S."/>
            <person name="Margeot A."/>
            <person name="Metz B."/>
            <person name="Misra M."/>
            <person name="Nevalainen H."/>
            <person name="Omann M."/>
            <person name="Packer N."/>
            <person name="Perrone G."/>
            <person name="Uresti-Rivera E.E."/>
            <person name="Salamov A."/>
            <person name="Schmoll M."/>
            <person name="Seiboth B."/>
            <person name="Shapiro H."/>
            <person name="Sukno S."/>
            <person name="Tamayo-Ramos J.A."/>
            <person name="Tisch D."/>
            <person name="Wiest A."/>
            <person name="Wilkinson H.H."/>
            <person name="Zhang M."/>
            <person name="Coutinho P.M."/>
            <person name="Kenerley C.M."/>
            <person name="Monte E."/>
            <person name="Baker S.E."/>
            <person name="Grigoriev I.V."/>
        </authorList>
    </citation>
    <scope>NUCLEOTIDE SEQUENCE [LARGE SCALE GENOMIC DNA]</scope>
    <source>
        <strain evidence="2">Gv29-8 / FGSC 10586</strain>
    </source>
</reference>
<name>G9NAC2_HYPVG</name>
<protein>
    <recommendedName>
        <fullName evidence="3">NAD-dependent epimerase/dehydratase domain-containing protein</fullName>
    </recommendedName>
</protein>
<evidence type="ECO:0008006" key="3">
    <source>
        <dbReference type="Google" id="ProtNLM"/>
    </source>
</evidence>
<dbReference type="VEuPathDB" id="FungiDB:TRIVIDRAFT_65375"/>
<dbReference type="SUPFAM" id="SSF51735">
    <property type="entry name" value="NAD(P)-binding Rossmann-fold domains"/>
    <property type="match status" value="1"/>
</dbReference>
<sequence>MTSILFLGVSGQIGGAFITAFREKYLDIPVTFYLRSTELDSVLHDLGNTTIIHGTFDQLDEIERLASSHPFVFNFAASMNVPVTEAIIRGVRTRKVQTGATSVVYHLSGAGNFVDNSKSGDYIPTNHRFDDANPDDVRTVSAANLPNGPCDELLFAAASTGEAKVYFVCPGGTYGHSHRHVGRSVGSASAFAPGRWVDYMTQNTEALGFGAYVGSGTSVFGVVHVDDIVSLAMLVYQKILDTVDSYKPEDVYHYWYNGVSSEEPSKKIAAAFAKLQARRGKITSPETKSVAYEDAGFTARYIAGNMLIECNNSISLGWRPQGPDLYTTLEQLE</sequence>
<gene>
    <name evidence="1" type="ORF">TRIVIDRAFT_65375</name>
</gene>
<dbReference type="HOGENOM" id="CLU_007383_12_2_1"/>
<dbReference type="Proteomes" id="UP000007115">
    <property type="component" value="Unassembled WGS sequence"/>
</dbReference>
<dbReference type="EMBL" id="ABDF02000090">
    <property type="protein sequence ID" value="EHK16888.1"/>
    <property type="molecule type" value="Genomic_DNA"/>
</dbReference>
<dbReference type="InterPro" id="IPR051783">
    <property type="entry name" value="NAD(P)-dependent_oxidoreduct"/>
</dbReference>
<dbReference type="STRING" id="413071.G9NAC2"/>
<keyword evidence="2" id="KW-1185">Reference proteome</keyword>
<organism evidence="1 2">
    <name type="scientific">Hypocrea virens (strain Gv29-8 / FGSC 10586)</name>
    <name type="common">Gliocladium virens</name>
    <name type="synonym">Trichoderma virens</name>
    <dbReference type="NCBI Taxonomy" id="413071"/>
    <lineage>
        <taxon>Eukaryota</taxon>
        <taxon>Fungi</taxon>
        <taxon>Dikarya</taxon>
        <taxon>Ascomycota</taxon>
        <taxon>Pezizomycotina</taxon>
        <taxon>Sordariomycetes</taxon>
        <taxon>Hypocreomycetidae</taxon>
        <taxon>Hypocreales</taxon>
        <taxon>Hypocreaceae</taxon>
        <taxon>Trichoderma</taxon>
    </lineage>
</organism>
<dbReference type="OrthoDB" id="2130169at2759"/>
<dbReference type="PANTHER" id="PTHR48079">
    <property type="entry name" value="PROTEIN YEEZ"/>
    <property type="match status" value="1"/>
</dbReference>
<accession>G9NAC2</accession>
<dbReference type="GeneID" id="25796706"/>
<evidence type="ECO:0000313" key="1">
    <source>
        <dbReference type="EMBL" id="EHK16888.1"/>
    </source>
</evidence>
<comment type="caution">
    <text evidence="1">The sequence shown here is derived from an EMBL/GenBank/DDBJ whole genome shotgun (WGS) entry which is preliminary data.</text>
</comment>
<dbReference type="PANTHER" id="PTHR48079:SF6">
    <property type="entry name" value="NAD(P)-BINDING DOMAIN-CONTAINING PROTEIN-RELATED"/>
    <property type="match status" value="1"/>
</dbReference>
<dbReference type="AlphaFoldDB" id="G9NAC2"/>
<dbReference type="InParanoid" id="G9NAC2"/>
<dbReference type="GO" id="GO:0005737">
    <property type="term" value="C:cytoplasm"/>
    <property type="evidence" value="ECO:0007669"/>
    <property type="project" value="TreeGrafter"/>
</dbReference>
<dbReference type="Gene3D" id="3.40.50.720">
    <property type="entry name" value="NAD(P)-binding Rossmann-like Domain"/>
    <property type="match status" value="1"/>
</dbReference>
<dbReference type="OMA" id="CDELLFA"/>
<proteinExistence type="predicted"/>
<dbReference type="eggNOG" id="ENOG502S4W8">
    <property type="taxonomic scope" value="Eukaryota"/>
</dbReference>
<evidence type="ECO:0000313" key="2">
    <source>
        <dbReference type="Proteomes" id="UP000007115"/>
    </source>
</evidence>
<dbReference type="GO" id="GO:0004029">
    <property type="term" value="F:aldehyde dehydrogenase (NAD+) activity"/>
    <property type="evidence" value="ECO:0007669"/>
    <property type="project" value="TreeGrafter"/>
</dbReference>
<dbReference type="InterPro" id="IPR036291">
    <property type="entry name" value="NAD(P)-bd_dom_sf"/>
</dbReference>